<dbReference type="RefSeq" id="XP_044548876.1">
    <property type="nucleotide sequence ID" value="XM_044694184.1"/>
</dbReference>
<dbReference type="InterPro" id="IPR036609">
    <property type="entry name" value="LCCL_sf"/>
</dbReference>
<dbReference type="Pfam" id="PF08642">
    <property type="entry name" value="Rxt3"/>
    <property type="match status" value="1"/>
</dbReference>
<dbReference type="GeneID" id="68096989"/>
<evidence type="ECO:0000313" key="1">
    <source>
        <dbReference type="EMBL" id="KAG2383197.1"/>
    </source>
</evidence>
<dbReference type="SUPFAM" id="SSF69848">
    <property type="entry name" value="LCCL domain"/>
    <property type="match status" value="1"/>
</dbReference>
<dbReference type="InterPro" id="IPR013951">
    <property type="entry name" value="Rxt3"/>
</dbReference>
<dbReference type="Gene3D" id="2.170.130.20">
    <property type="entry name" value="LCCL-like domain"/>
    <property type="match status" value="1"/>
</dbReference>
<gene>
    <name evidence="1" type="ORF">C9374_004534</name>
</gene>
<evidence type="ECO:0000313" key="2">
    <source>
        <dbReference type="Proteomes" id="UP000816034"/>
    </source>
</evidence>
<proteinExistence type="predicted"/>
<protein>
    <submittedName>
        <fullName evidence="1">Uncharacterized protein</fullName>
    </submittedName>
</protein>
<dbReference type="EMBL" id="PYSW02000021">
    <property type="protein sequence ID" value="KAG2383197.1"/>
    <property type="molecule type" value="Genomic_DNA"/>
</dbReference>
<dbReference type="AlphaFoldDB" id="A0AA88GRW0"/>
<comment type="caution">
    <text evidence="1">The sequence shown here is derived from an EMBL/GenBank/DDBJ whole genome shotgun (WGS) entry which is preliminary data.</text>
</comment>
<name>A0AA88GRW0_NAELO</name>
<keyword evidence="2" id="KW-1185">Reference proteome</keyword>
<organism evidence="1 2">
    <name type="scientific">Naegleria lovaniensis</name>
    <name type="common">Amoeba</name>
    <dbReference type="NCBI Taxonomy" id="51637"/>
    <lineage>
        <taxon>Eukaryota</taxon>
        <taxon>Discoba</taxon>
        <taxon>Heterolobosea</taxon>
        <taxon>Tetramitia</taxon>
        <taxon>Eutetramitia</taxon>
        <taxon>Vahlkampfiidae</taxon>
        <taxon>Naegleria</taxon>
    </lineage>
</organism>
<accession>A0AA88GRW0</accession>
<dbReference type="Proteomes" id="UP000816034">
    <property type="component" value="Unassembled WGS sequence"/>
</dbReference>
<reference evidence="1 2" key="1">
    <citation type="journal article" date="2018" name="BMC Genomics">
        <title>The genome of Naegleria lovaniensis, the basis for a comparative approach to unravel pathogenicity factors of the human pathogenic amoeba N. fowleri.</title>
        <authorList>
            <person name="Liechti N."/>
            <person name="Schurch N."/>
            <person name="Bruggmann R."/>
            <person name="Wittwer M."/>
        </authorList>
    </citation>
    <scope>NUCLEOTIDE SEQUENCE [LARGE SCALE GENOMIC DNA]</scope>
    <source>
        <strain evidence="1 2">ATCC 30569</strain>
    </source>
</reference>
<sequence length="303" mass="34628">MLTTATNTKNVRLREQFEQEQKAFKQGIDLEEESASKKPKSVKPIIMYRPGQNQLDLYKPGKSVRIFIPAKYLLSENNVRDRKIFGTDIYSDNSDIILACQHVGLLQDLPLSNCKGILVTVLIEKPPRKYEASFRNNVRSRAWTNISDTDSNAFKIQDVKVIADETSFLTKQTPVDKSNFSYGIEQHRFLSNVTIVFGLTCDPAVKYTINSVSDRGYSNGDLTSARLKNGEVLILETENSKHELKYDKTAKKYVWSTISEDKGTLVSEPKISDLDWQELKWGHESVIVRDTEYKLTLTFFQKP</sequence>